<gene>
    <name evidence="2" type="primary">end1</name>
    <name evidence="2" type="ORF">CMP1-02</name>
</gene>
<evidence type="ECO:0000313" key="2">
    <source>
        <dbReference type="EMBL" id="ACY35898.1"/>
    </source>
</evidence>
<evidence type="ECO:0000313" key="3">
    <source>
        <dbReference type="Proteomes" id="UP000002628"/>
    </source>
</evidence>
<keyword evidence="3" id="KW-1185">Reference proteome</keyword>
<dbReference type="CDD" id="cd00085">
    <property type="entry name" value="HNHc"/>
    <property type="match status" value="1"/>
</dbReference>
<dbReference type="Gene3D" id="1.10.30.50">
    <property type="match status" value="1"/>
</dbReference>
<keyword evidence="2" id="KW-0540">Nuclease</keyword>
<protein>
    <submittedName>
        <fullName evidence="2">HNHc-like endonuclease</fullName>
    </submittedName>
</protein>
<dbReference type="InterPro" id="IPR003615">
    <property type="entry name" value="HNH_nuc"/>
</dbReference>
<dbReference type="KEGG" id="vg:8684188"/>
<feature type="domain" description="HNH nuclease" evidence="1">
    <location>
        <begin position="47"/>
        <end position="97"/>
    </location>
</feature>
<dbReference type="PROSITE" id="PS51257">
    <property type="entry name" value="PROKAR_LIPOPROTEIN"/>
    <property type="match status" value="1"/>
</dbReference>
<accession>D0U1Y6</accession>
<dbReference type="OrthoDB" id="22258at10239"/>
<dbReference type="GO" id="GO:0004519">
    <property type="term" value="F:endonuclease activity"/>
    <property type="evidence" value="ECO:0007669"/>
    <property type="project" value="UniProtKB-KW"/>
</dbReference>
<evidence type="ECO:0000259" key="1">
    <source>
        <dbReference type="SMART" id="SM00507"/>
    </source>
</evidence>
<organism evidence="2 3">
    <name type="scientific">Clavibacter phage CMP1</name>
    <dbReference type="NCBI Taxonomy" id="686439"/>
    <lineage>
        <taxon>Viruses</taxon>
        <taxon>Duplodnaviria</taxon>
        <taxon>Heunggongvirae</taxon>
        <taxon>Uroviricota</taxon>
        <taxon>Caudoviricetes</taxon>
        <taxon>Cimpunavirus</taxon>
        <taxon>Cimpunavirus CMP1</taxon>
    </lineage>
</organism>
<dbReference type="GeneID" id="8684188"/>
<dbReference type="Proteomes" id="UP000002628">
    <property type="component" value="Segment"/>
</dbReference>
<name>D0U1Y6_9CAUD</name>
<keyword evidence="2" id="KW-0378">Hydrolase</keyword>
<dbReference type="EMBL" id="GQ241246">
    <property type="protein sequence ID" value="ACY35898.1"/>
    <property type="molecule type" value="Genomic_DNA"/>
</dbReference>
<sequence length="111" mass="12843">MQQFAPRVPMPKMTEEETISRMRLAATPTMTAACITPDRRQRHAPKNVKMFVRKRDKYRCVVCGRRNNLTLDHIYPRGFGGCSHAHNLQVLCLKHNLEKGLQKFNPPNDRA</sequence>
<dbReference type="RefSeq" id="YP_003359093.1">
    <property type="nucleotide sequence ID" value="NC_013698.1"/>
</dbReference>
<keyword evidence="2" id="KW-0255">Endonuclease</keyword>
<dbReference type="SMR" id="D0U1Y6"/>
<proteinExistence type="predicted"/>
<dbReference type="SMART" id="SM00507">
    <property type="entry name" value="HNHc"/>
    <property type="match status" value="1"/>
</dbReference>
<reference evidence="2 3" key="1">
    <citation type="journal article" date="2010" name="Microbiology">
        <title>The endolysins of bacteriophages CMP1 and CN77 are specific for the lysis of Clavibacter michiganensis strains.</title>
        <authorList>
            <person name="Wittmann J."/>
            <person name="Eichenlaub R."/>
            <person name="Dreiseikelmann B."/>
        </authorList>
    </citation>
    <scope>NUCLEOTIDE SEQUENCE [LARGE SCALE GENOMIC DNA]</scope>
</reference>